<evidence type="ECO:0000256" key="7">
    <source>
        <dbReference type="SAM" id="Phobius"/>
    </source>
</evidence>
<comment type="similarity">
    <text evidence="2">Belongs to the amino acid/polyamine transporter 2 family.</text>
</comment>
<keyword evidence="5 7" id="KW-0472">Membrane</keyword>
<comment type="subcellular location">
    <subcellularLocation>
        <location evidence="1">Membrane</location>
        <topology evidence="1">Multi-pass membrane protein</topology>
    </subcellularLocation>
</comment>
<feature type="domain" description="Amino acid transporter transmembrane" evidence="8">
    <location>
        <begin position="162"/>
        <end position="551"/>
    </location>
</feature>
<feature type="transmembrane region" description="Helical" evidence="7">
    <location>
        <begin position="383"/>
        <end position="405"/>
    </location>
</feature>
<feature type="transmembrane region" description="Helical" evidence="7">
    <location>
        <begin position="241"/>
        <end position="262"/>
    </location>
</feature>
<dbReference type="Pfam" id="PF01490">
    <property type="entry name" value="Aa_trans"/>
    <property type="match status" value="1"/>
</dbReference>
<evidence type="ECO:0000256" key="5">
    <source>
        <dbReference type="ARBA" id="ARBA00023136"/>
    </source>
</evidence>
<evidence type="ECO:0000256" key="3">
    <source>
        <dbReference type="ARBA" id="ARBA00022692"/>
    </source>
</evidence>
<feature type="transmembrane region" description="Helical" evidence="7">
    <location>
        <begin position="539"/>
        <end position="563"/>
    </location>
</feature>
<reference evidence="9 10" key="1">
    <citation type="submission" date="2018-11" db="EMBL/GenBank/DDBJ databases">
        <title>Genome sequence of Apiotrichum porosum DSM 27194.</title>
        <authorList>
            <person name="Aliyu H."/>
            <person name="Gorte O."/>
            <person name="Ochsenreither K."/>
        </authorList>
    </citation>
    <scope>NUCLEOTIDE SEQUENCE [LARGE SCALE GENOMIC DNA]</scope>
    <source>
        <strain evidence="9 10">DSM 27194</strain>
    </source>
</reference>
<evidence type="ECO:0000256" key="1">
    <source>
        <dbReference type="ARBA" id="ARBA00004141"/>
    </source>
</evidence>
<dbReference type="STRING" id="105984.A0A427XDC3"/>
<dbReference type="InterPro" id="IPR013057">
    <property type="entry name" value="AA_transpt_TM"/>
</dbReference>
<dbReference type="GO" id="GO:0016020">
    <property type="term" value="C:membrane"/>
    <property type="evidence" value="ECO:0007669"/>
    <property type="project" value="UniProtKB-SubCell"/>
</dbReference>
<keyword evidence="4 7" id="KW-1133">Transmembrane helix</keyword>
<dbReference type="PANTHER" id="PTHR22950:SF683">
    <property type="entry name" value="AMINO ACID TRANSPORTER (EUROFUNG)"/>
    <property type="match status" value="1"/>
</dbReference>
<evidence type="ECO:0000313" key="10">
    <source>
        <dbReference type="Proteomes" id="UP000279236"/>
    </source>
</evidence>
<proteinExistence type="inferred from homology"/>
<dbReference type="GeneID" id="39588400"/>
<feature type="transmembrane region" description="Helical" evidence="7">
    <location>
        <begin position="465"/>
        <end position="489"/>
    </location>
</feature>
<evidence type="ECO:0000259" key="8">
    <source>
        <dbReference type="Pfam" id="PF01490"/>
    </source>
</evidence>
<dbReference type="Gene3D" id="1.20.1740.10">
    <property type="entry name" value="Amino acid/polyamine transporter I"/>
    <property type="match status" value="1"/>
</dbReference>
<dbReference type="PANTHER" id="PTHR22950">
    <property type="entry name" value="AMINO ACID TRANSPORTER"/>
    <property type="match status" value="1"/>
</dbReference>
<evidence type="ECO:0000256" key="6">
    <source>
        <dbReference type="SAM" id="MobiDB-lite"/>
    </source>
</evidence>
<gene>
    <name evidence="9" type="ORF">EHS24_003857</name>
</gene>
<evidence type="ECO:0000313" key="9">
    <source>
        <dbReference type="EMBL" id="RSH76920.1"/>
    </source>
</evidence>
<dbReference type="GO" id="GO:0015179">
    <property type="term" value="F:L-amino acid transmembrane transporter activity"/>
    <property type="evidence" value="ECO:0007669"/>
    <property type="project" value="TreeGrafter"/>
</dbReference>
<organism evidence="9 10">
    <name type="scientific">Apiotrichum porosum</name>
    <dbReference type="NCBI Taxonomy" id="105984"/>
    <lineage>
        <taxon>Eukaryota</taxon>
        <taxon>Fungi</taxon>
        <taxon>Dikarya</taxon>
        <taxon>Basidiomycota</taxon>
        <taxon>Agaricomycotina</taxon>
        <taxon>Tremellomycetes</taxon>
        <taxon>Trichosporonales</taxon>
        <taxon>Trichosporonaceae</taxon>
        <taxon>Apiotrichum</taxon>
    </lineage>
</organism>
<feature type="transmembrane region" description="Helical" evidence="7">
    <location>
        <begin position="425"/>
        <end position="444"/>
    </location>
</feature>
<sequence>MSSPSPQPQPLRHPPPAPMSDANNPFLRRVPRDEEGKFHVPLMDDPDNPNYAQYQHDVPHLSHTPQQPHQHHIHRIPVPHDGPDPQAPPHHRHRRGRHSPLMDDGGVPDEVLDNYDSYSIVSKSDAGFDDNGGGGGGGGGGGVSDAVFGTVEAGKGPNYRNVGWIGSTVLMTKGSVGIGVLSLPLVLHTLGFIPGIIIIVFVMILCTWCAWVLGQFKLLHPEVYAVPDVGTVMWGPIGRECLAICFFLFMIMTAAGGIVSLSVSLNAVSLHATCTAVFVAVAAVCGFLTGSIRTLGEISWLGWIGCISIVASILTLTVAVGIEDRPADAPNEGPWDRNIKLINNPSFSDAMNAVSSVVFACGALPAYFGIISEMREPRQFTRSLLVSQIFVTLLYTSIAAAVYAMVGQYVSNPALGTAGRVMKRVCYGIAIPGLLVTLCMYTHLPAKYVFVRLLRGTKHLTSNSFTHWFTWLACTLTCTIIAYVVASAIPDFGALVQFVGALFSPIMTFIPFACMWWYDCWRGKDPATRSLWTKLHGSWALFVFVIAIYCTVAGTYAAVIDLINADEHSSPWSCADNSRTRMPNGTLY</sequence>
<protein>
    <recommendedName>
        <fullName evidence="8">Amino acid transporter transmembrane domain-containing protein</fullName>
    </recommendedName>
</protein>
<feature type="compositionally biased region" description="Basic residues" evidence="6">
    <location>
        <begin position="89"/>
        <end position="98"/>
    </location>
</feature>
<feature type="transmembrane region" description="Helical" evidence="7">
    <location>
        <begin position="300"/>
        <end position="322"/>
    </location>
</feature>
<feature type="transmembrane region" description="Helical" evidence="7">
    <location>
        <begin position="350"/>
        <end position="371"/>
    </location>
</feature>
<feature type="compositionally biased region" description="Pro residues" evidence="6">
    <location>
        <begin position="1"/>
        <end position="18"/>
    </location>
</feature>
<dbReference type="RefSeq" id="XP_028472067.1">
    <property type="nucleotide sequence ID" value="XM_028619494.1"/>
</dbReference>
<evidence type="ECO:0000256" key="4">
    <source>
        <dbReference type="ARBA" id="ARBA00022989"/>
    </source>
</evidence>
<name>A0A427XDC3_9TREE</name>
<feature type="transmembrane region" description="Helical" evidence="7">
    <location>
        <begin position="495"/>
        <end position="518"/>
    </location>
</feature>
<comment type="caution">
    <text evidence="9">The sequence shown here is derived from an EMBL/GenBank/DDBJ whole genome shotgun (WGS) entry which is preliminary data.</text>
</comment>
<feature type="transmembrane region" description="Helical" evidence="7">
    <location>
        <begin position="192"/>
        <end position="213"/>
    </location>
</feature>
<dbReference type="EMBL" id="RSCE01000019">
    <property type="protein sequence ID" value="RSH76920.1"/>
    <property type="molecule type" value="Genomic_DNA"/>
</dbReference>
<evidence type="ECO:0000256" key="2">
    <source>
        <dbReference type="ARBA" id="ARBA00008066"/>
    </source>
</evidence>
<keyword evidence="10" id="KW-1185">Reference proteome</keyword>
<feature type="region of interest" description="Disordered" evidence="6">
    <location>
        <begin position="1"/>
        <end position="108"/>
    </location>
</feature>
<accession>A0A427XDC3</accession>
<dbReference type="AlphaFoldDB" id="A0A427XDC3"/>
<dbReference type="OrthoDB" id="40134at2759"/>
<feature type="transmembrane region" description="Helical" evidence="7">
    <location>
        <begin position="268"/>
        <end position="288"/>
    </location>
</feature>
<dbReference type="Proteomes" id="UP000279236">
    <property type="component" value="Unassembled WGS sequence"/>
</dbReference>
<keyword evidence="3 7" id="KW-0812">Transmembrane</keyword>